<accession>A0A5B7FC43</accession>
<evidence type="ECO:0000313" key="2">
    <source>
        <dbReference type="Proteomes" id="UP000324222"/>
    </source>
</evidence>
<dbReference type="EMBL" id="VSRR010005601">
    <property type="protein sequence ID" value="MPC42876.1"/>
    <property type="molecule type" value="Genomic_DNA"/>
</dbReference>
<protein>
    <submittedName>
        <fullName evidence="1">Uncharacterized protein</fullName>
    </submittedName>
</protein>
<name>A0A5B7FC43_PORTR</name>
<sequence>MNRVSTTFACRVAESCVGTIASYVQSSSLGTPRETSLGLRTRHHFDVLGAYRMCKMVVAESVRDFALNLPCDTDNSTNIRGFYIGLLRQATASSTRMGTDVFVSGLFRSLKNPPPRGDKVLLTIEEGEKEPDDARHVVRIDILSPTTTGKQPEQTIINGRAYVQAKIFVCIHTEKAIATHRPFLLPTGSVARLRPTETFGQRDGMSDGSERRSRNTWIPSHVCIQRKGRPPALLNVPCRTTQCTLALSKL</sequence>
<reference evidence="1 2" key="1">
    <citation type="submission" date="2019-05" db="EMBL/GenBank/DDBJ databases">
        <title>Another draft genome of Portunus trituberculatus and its Hox gene families provides insights of decapod evolution.</title>
        <authorList>
            <person name="Jeong J.-H."/>
            <person name="Song I."/>
            <person name="Kim S."/>
            <person name="Choi T."/>
            <person name="Kim D."/>
            <person name="Ryu S."/>
            <person name="Kim W."/>
        </authorList>
    </citation>
    <scope>NUCLEOTIDE SEQUENCE [LARGE SCALE GENOMIC DNA]</scope>
    <source>
        <tissue evidence="1">Muscle</tissue>
    </source>
</reference>
<organism evidence="1 2">
    <name type="scientific">Portunus trituberculatus</name>
    <name type="common">Swimming crab</name>
    <name type="synonym">Neptunus trituberculatus</name>
    <dbReference type="NCBI Taxonomy" id="210409"/>
    <lineage>
        <taxon>Eukaryota</taxon>
        <taxon>Metazoa</taxon>
        <taxon>Ecdysozoa</taxon>
        <taxon>Arthropoda</taxon>
        <taxon>Crustacea</taxon>
        <taxon>Multicrustacea</taxon>
        <taxon>Malacostraca</taxon>
        <taxon>Eumalacostraca</taxon>
        <taxon>Eucarida</taxon>
        <taxon>Decapoda</taxon>
        <taxon>Pleocyemata</taxon>
        <taxon>Brachyura</taxon>
        <taxon>Eubrachyura</taxon>
        <taxon>Portunoidea</taxon>
        <taxon>Portunidae</taxon>
        <taxon>Portuninae</taxon>
        <taxon>Portunus</taxon>
    </lineage>
</organism>
<evidence type="ECO:0000313" key="1">
    <source>
        <dbReference type="EMBL" id="MPC42876.1"/>
    </source>
</evidence>
<comment type="caution">
    <text evidence="1">The sequence shown here is derived from an EMBL/GenBank/DDBJ whole genome shotgun (WGS) entry which is preliminary data.</text>
</comment>
<proteinExistence type="predicted"/>
<gene>
    <name evidence="1" type="ORF">E2C01_036508</name>
</gene>
<dbReference type="AlphaFoldDB" id="A0A5B7FC43"/>
<keyword evidence="2" id="KW-1185">Reference proteome</keyword>
<dbReference type="Proteomes" id="UP000324222">
    <property type="component" value="Unassembled WGS sequence"/>
</dbReference>